<keyword evidence="15" id="KW-1185">Reference proteome</keyword>
<evidence type="ECO:0000256" key="3">
    <source>
        <dbReference type="ARBA" id="ARBA00022491"/>
    </source>
</evidence>
<dbReference type="CDD" id="cd22033">
    <property type="entry name" value="HMG-box_SoxH_SOX30"/>
    <property type="match status" value="1"/>
</dbReference>
<evidence type="ECO:0000256" key="6">
    <source>
        <dbReference type="ARBA" id="ARBA00023159"/>
    </source>
</evidence>
<dbReference type="GO" id="GO:1990837">
    <property type="term" value="F:sequence-specific double-stranded DNA binding"/>
    <property type="evidence" value="ECO:0007669"/>
    <property type="project" value="TreeGrafter"/>
</dbReference>
<dbReference type="SUPFAM" id="SSF47095">
    <property type="entry name" value="HMG-box"/>
    <property type="match status" value="1"/>
</dbReference>
<feature type="DNA-binding region" description="HMG box" evidence="12">
    <location>
        <begin position="132"/>
        <end position="200"/>
    </location>
</feature>
<dbReference type="AlphaFoldDB" id="A0A7K9E070"/>
<keyword evidence="4" id="KW-0805">Transcription regulation</keyword>
<evidence type="ECO:0000256" key="10">
    <source>
        <dbReference type="ARBA" id="ARBA00063959"/>
    </source>
</evidence>
<dbReference type="InterPro" id="IPR036910">
    <property type="entry name" value="HMG_box_dom_sf"/>
</dbReference>
<comment type="function">
    <text evidence="9">Acts both as a transcriptional activator and a repressor. Binds to the DNA sequence 5'-ACAAT-3' and shows a preference for guanine residues surrounding this core motif. Binds to its own promoter and activates its own transcription. Required to activate the expression of postmeiotic genes involved in spermiogenesis. Binds to the promoter region of CTNNB1 and represses its transcription which leads to inhibition of Wnt signaling. Also inhibits Wnt signaling by binding to the CTNNB1 protein, preventing interaction of CTNNB1 with TCF7L2/TCF4.</text>
</comment>
<evidence type="ECO:0000256" key="12">
    <source>
        <dbReference type="PROSITE-ProRule" id="PRU00267"/>
    </source>
</evidence>
<keyword evidence="2" id="KW-0963">Cytoplasm</keyword>
<evidence type="ECO:0000256" key="4">
    <source>
        <dbReference type="ARBA" id="ARBA00023015"/>
    </source>
</evidence>
<evidence type="ECO:0000256" key="7">
    <source>
        <dbReference type="ARBA" id="ARBA00023163"/>
    </source>
</evidence>
<proteinExistence type="predicted"/>
<organism evidence="14 15">
    <name type="scientific">Baryphthengus martii</name>
    <name type="common">Rufous motmot</name>
    <dbReference type="NCBI Taxonomy" id="176943"/>
    <lineage>
        <taxon>Eukaryota</taxon>
        <taxon>Metazoa</taxon>
        <taxon>Chordata</taxon>
        <taxon>Craniata</taxon>
        <taxon>Vertebrata</taxon>
        <taxon>Euteleostomi</taxon>
        <taxon>Archelosauria</taxon>
        <taxon>Archosauria</taxon>
        <taxon>Dinosauria</taxon>
        <taxon>Saurischia</taxon>
        <taxon>Theropoda</taxon>
        <taxon>Coelurosauria</taxon>
        <taxon>Aves</taxon>
        <taxon>Neognathae</taxon>
        <taxon>Neoaves</taxon>
        <taxon>Telluraves</taxon>
        <taxon>Coraciimorphae</taxon>
        <taxon>Coraciiformes</taxon>
        <taxon>Momotidae</taxon>
        <taxon>Baryphthengus</taxon>
    </lineage>
</organism>
<dbReference type="EMBL" id="VWZK01004130">
    <property type="protein sequence ID" value="NXG70239.1"/>
    <property type="molecule type" value="Genomic_DNA"/>
</dbReference>
<evidence type="ECO:0000313" key="15">
    <source>
        <dbReference type="Proteomes" id="UP000578343"/>
    </source>
</evidence>
<comment type="subcellular location">
    <subcellularLocation>
        <location evidence="1">Cytoplasm</location>
    </subcellularLocation>
</comment>
<evidence type="ECO:0000256" key="8">
    <source>
        <dbReference type="ARBA" id="ARBA00023242"/>
    </source>
</evidence>
<keyword evidence="8 12" id="KW-0539">Nucleus</keyword>
<evidence type="ECO:0000313" key="14">
    <source>
        <dbReference type="EMBL" id="NXG70239.1"/>
    </source>
</evidence>
<dbReference type="GO" id="GO:0005634">
    <property type="term" value="C:nucleus"/>
    <property type="evidence" value="ECO:0007669"/>
    <property type="project" value="UniProtKB-UniRule"/>
</dbReference>
<dbReference type="GO" id="GO:0005737">
    <property type="term" value="C:cytoplasm"/>
    <property type="evidence" value="ECO:0007669"/>
    <property type="project" value="UniProtKB-SubCell"/>
</dbReference>
<evidence type="ECO:0000256" key="5">
    <source>
        <dbReference type="ARBA" id="ARBA00023125"/>
    </source>
</evidence>
<dbReference type="InterPro" id="IPR052856">
    <property type="entry name" value="SOX30_TF"/>
</dbReference>
<feature type="non-terminal residue" evidence="14">
    <location>
        <position position="1"/>
    </location>
</feature>
<dbReference type="FunFam" id="1.10.30.10:FF:000027">
    <property type="entry name" value="Transcription factor SOX-30"/>
    <property type="match status" value="1"/>
</dbReference>
<dbReference type="Pfam" id="PF00505">
    <property type="entry name" value="HMG_box"/>
    <property type="match status" value="1"/>
</dbReference>
<dbReference type="Gene3D" id="1.10.30.10">
    <property type="entry name" value="High mobility group box domain"/>
    <property type="match status" value="1"/>
</dbReference>
<keyword evidence="7" id="KW-0804">Transcription</keyword>
<keyword evidence="6" id="KW-0010">Activator</keyword>
<reference evidence="14 15" key="1">
    <citation type="submission" date="2019-09" db="EMBL/GenBank/DDBJ databases">
        <title>Bird 10,000 Genomes (B10K) Project - Family phase.</title>
        <authorList>
            <person name="Zhang G."/>
        </authorList>
    </citation>
    <scope>NUCLEOTIDE SEQUENCE [LARGE SCALE GENOMIC DNA]</scope>
    <source>
        <strain evidence="14">B10K-DU-001-21</strain>
        <tissue evidence="14">Muscle</tissue>
    </source>
</reference>
<dbReference type="OrthoDB" id="6247875at2759"/>
<dbReference type="PROSITE" id="PS50118">
    <property type="entry name" value="HMG_BOX_2"/>
    <property type="match status" value="1"/>
</dbReference>
<evidence type="ECO:0000256" key="11">
    <source>
        <dbReference type="ARBA" id="ARBA00070331"/>
    </source>
</evidence>
<evidence type="ECO:0000259" key="13">
    <source>
        <dbReference type="PROSITE" id="PS50118"/>
    </source>
</evidence>
<evidence type="ECO:0000256" key="9">
    <source>
        <dbReference type="ARBA" id="ARBA00054217"/>
    </source>
</evidence>
<keyword evidence="5 12" id="KW-0238">DNA-binding</keyword>
<name>A0A7K9E070_BARMA</name>
<feature type="non-terminal residue" evidence="14">
    <location>
        <position position="544"/>
    </location>
</feature>
<feature type="domain" description="HMG box" evidence="13">
    <location>
        <begin position="132"/>
        <end position="200"/>
    </location>
</feature>
<evidence type="ECO:0000256" key="2">
    <source>
        <dbReference type="ARBA" id="ARBA00022490"/>
    </source>
</evidence>
<comment type="subunit">
    <text evidence="10">Interacts with CTNNB1, competitively inhibiting CTNNB1-TCF7L2/TCF4 interaction.</text>
</comment>
<protein>
    <recommendedName>
        <fullName evidence="11">Transcription factor SOX-30</fullName>
    </recommendedName>
</protein>
<dbReference type="GO" id="GO:0001228">
    <property type="term" value="F:DNA-binding transcription activator activity, RNA polymerase II-specific"/>
    <property type="evidence" value="ECO:0007669"/>
    <property type="project" value="UniProtKB-ARBA"/>
</dbReference>
<accession>A0A7K9E070</accession>
<gene>
    <name evidence="14" type="primary">Sox30</name>
    <name evidence="14" type="ORF">BARMAR_R07854</name>
</gene>
<dbReference type="PANTHER" id="PTHR47279:SF1">
    <property type="entry name" value="TRANSCRIPTION FACTOR SOX-30"/>
    <property type="match status" value="1"/>
</dbReference>
<evidence type="ECO:0000256" key="1">
    <source>
        <dbReference type="ARBA" id="ARBA00004496"/>
    </source>
</evidence>
<sequence length="544" mass="59561">VKVEPLHVTFEFCRVKVEKEDAPGGSLHGPAHASTDDRKVLQSEGLGILPEDRKIPVVLQPLPPGTRVQVHGPPPSELLHVTQAPLKQLPLKMQNLPAPSVKIETRNVPFTVLPSDSGMPDTPFSKGKSGHVKRPMNAFMVWARIHRPALVKANPNANNADISVQLGLEWSKLTEEQKQPYYDEALKIKQKHREEFPGWVYQPRQGKRKRFPLPVSTVFSSTSQSIITTNPAGICPFQSPTHAVVISSVKKSIGRSVCGSPSAIRLPASSIQHAGPIALFQTTSASTASVTIPAPTLPLRPVISPQHFPEPAQTQAHDASPELNCSLKRATPVFLESFSRSPNNITTTNGRFSVLNSEPPKEYPGLPIFPRGVPFPQATPFLHSPLCGSPPIGPPASLFGVPPWFSLHYPYLIPGLHYFPSSTCPFSRPPFGVGDCSSSVPECLGFYEDRYQRQEMMFSPLGGGYSFKEYQEESIGEDHCCGGSLEGRFCHNRCSEERYLSPLPQLDGETSEDVLSVASSTSSIHLVNVTDSDEDEQVKLLQEL</sequence>
<dbReference type="InterPro" id="IPR009071">
    <property type="entry name" value="HMG_box_dom"/>
</dbReference>
<dbReference type="PANTHER" id="PTHR47279">
    <property type="entry name" value="TRANSCRIPTION FACTOR SOX-30"/>
    <property type="match status" value="1"/>
</dbReference>
<comment type="caution">
    <text evidence="14">The sequence shown here is derived from an EMBL/GenBank/DDBJ whole genome shotgun (WGS) entry which is preliminary data.</text>
</comment>
<keyword evidence="3" id="KW-0678">Repressor</keyword>
<dbReference type="Proteomes" id="UP000578343">
    <property type="component" value="Unassembled WGS sequence"/>
</dbReference>
<dbReference type="SMART" id="SM00398">
    <property type="entry name" value="HMG"/>
    <property type="match status" value="1"/>
</dbReference>